<gene>
    <name evidence="1" type="ORF">PXEA_LOCUS14578</name>
</gene>
<sequence length="126" mass="14672">MCARRLHKMHVHKFKSICIMESEPNQFPLSRGANRDTLATVLKGQAEDQVANKAPFTRRLSDLQEVEARLDWTVPLPMTWSMLKGLLMQRSEHLVETMYSIVRKCAVRPSYLRLWACFCMLAQSYQ</sequence>
<accession>A0A448WVC0</accession>
<organism evidence="1 2">
    <name type="scientific">Protopolystoma xenopodis</name>
    <dbReference type="NCBI Taxonomy" id="117903"/>
    <lineage>
        <taxon>Eukaryota</taxon>
        <taxon>Metazoa</taxon>
        <taxon>Spiralia</taxon>
        <taxon>Lophotrochozoa</taxon>
        <taxon>Platyhelminthes</taxon>
        <taxon>Monogenea</taxon>
        <taxon>Polyopisthocotylea</taxon>
        <taxon>Polystomatidea</taxon>
        <taxon>Polystomatidae</taxon>
        <taxon>Protopolystoma</taxon>
    </lineage>
</organism>
<comment type="caution">
    <text evidence="1">The sequence shown here is derived from an EMBL/GenBank/DDBJ whole genome shotgun (WGS) entry which is preliminary data.</text>
</comment>
<evidence type="ECO:0000313" key="2">
    <source>
        <dbReference type="Proteomes" id="UP000784294"/>
    </source>
</evidence>
<name>A0A448WVC0_9PLAT</name>
<evidence type="ECO:0000313" key="1">
    <source>
        <dbReference type="EMBL" id="VEL21138.1"/>
    </source>
</evidence>
<protein>
    <submittedName>
        <fullName evidence="1">Uncharacterized protein</fullName>
    </submittedName>
</protein>
<dbReference type="EMBL" id="CAAALY010049795">
    <property type="protein sequence ID" value="VEL21138.1"/>
    <property type="molecule type" value="Genomic_DNA"/>
</dbReference>
<dbReference type="Proteomes" id="UP000784294">
    <property type="component" value="Unassembled WGS sequence"/>
</dbReference>
<reference evidence="1" key="1">
    <citation type="submission" date="2018-11" db="EMBL/GenBank/DDBJ databases">
        <authorList>
            <consortium name="Pathogen Informatics"/>
        </authorList>
    </citation>
    <scope>NUCLEOTIDE SEQUENCE</scope>
</reference>
<dbReference type="AlphaFoldDB" id="A0A448WVC0"/>
<proteinExistence type="predicted"/>
<keyword evidence="2" id="KW-1185">Reference proteome</keyword>